<evidence type="ECO:0000313" key="1">
    <source>
        <dbReference type="EMBL" id="PCH41561.1"/>
    </source>
</evidence>
<dbReference type="Proteomes" id="UP000218811">
    <property type="component" value="Unassembled WGS sequence"/>
</dbReference>
<sequence length="81" mass="9376">MFARPLETRSDWLAVVRGVRGTLHYAVIATRVLVVARYRTHTTGNRRFDMQCGHQEANDDPGTPSERVLWRPRRTYGIAQH</sequence>
<dbReference type="AlphaFoldDB" id="A0A2H3JI53"/>
<gene>
    <name evidence="1" type="ORF">WOLCODRAFT_137469</name>
</gene>
<name>A0A2H3JI53_WOLCO</name>
<reference evidence="1 2" key="1">
    <citation type="journal article" date="2012" name="Science">
        <title>The Paleozoic origin of enzymatic lignin decomposition reconstructed from 31 fungal genomes.</title>
        <authorList>
            <person name="Floudas D."/>
            <person name="Binder M."/>
            <person name="Riley R."/>
            <person name="Barry K."/>
            <person name="Blanchette R.A."/>
            <person name="Henrissat B."/>
            <person name="Martinez A.T."/>
            <person name="Otillar R."/>
            <person name="Spatafora J.W."/>
            <person name="Yadav J.S."/>
            <person name="Aerts A."/>
            <person name="Benoit I."/>
            <person name="Boyd A."/>
            <person name="Carlson A."/>
            <person name="Copeland A."/>
            <person name="Coutinho P.M."/>
            <person name="de Vries R.P."/>
            <person name="Ferreira P."/>
            <person name="Findley K."/>
            <person name="Foster B."/>
            <person name="Gaskell J."/>
            <person name="Glotzer D."/>
            <person name="Gorecki P."/>
            <person name="Heitman J."/>
            <person name="Hesse C."/>
            <person name="Hori C."/>
            <person name="Igarashi K."/>
            <person name="Jurgens J.A."/>
            <person name="Kallen N."/>
            <person name="Kersten P."/>
            <person name="Kohler A."/>
            <person name="Kuees U."/>
            <person name="Kumar T.K.A."/>
            <person name="Kuo A."/>
            <person name="LaButti K."/>
            <person name="Larrondo L.F."/>
            <person name="Lindquist E."/>
            <person name="Ling A."/>
            <person name="Lombard V."/>
            <person name="Lucas S."/>
            <person name="Lundell T."/>
            <person name="Martin R."/>
            <person name="McLaughlin D.J."/>
            <person name="Morgenstern I."/>
            <person name="Morin E."/>
            <person name="Murat C."/>
            <person name="Nagy L.G."/>
            <person name="Nolan M."/>
            <person name="Ohm R.A."/>
            <person name="Patyshakuliyeva A."/>
            <person name="Rokas A."/>
            <person name="Ruiz-Duenas F.J."/>
            <person name="Sabat G."/>
            <person name="Salamov A."/>
            <person name="Samejima M."/>
            <person name="Schmutz J."/>
            <person name="Slot J.C."/>
            <person name="St John F."/>
            <person name="Stenlid J."/>
            <person name="Sun H."/>
            <person name="Sun S."/>
            <person name="Syed K."/>
            <person name="Tsang A."/>
            <person name="Wiebenga A."/>
            <person name="Young D."/>
            <person name="Pisabarro A."/>
            <person name="Eastwood D.C."/>
            <person name="Martin F."/>
            <person name="Cullen D."/>
            <person name="Grigoriev I.V."/>
            <person name="Hibbett D.S."/>
        </authorList>
    </citation>
    <scope>NUCLEOTIDE SEQUENCE [LARGE SCALE GENOMIC DNA]</scope>
    <source>
        <strain evidence="1 2">MD-104</strain>
    </source>
</reference>
<accession>A0A2H3JI53</accession>
<proteinExistence type="predicted"/>
<keyword evidence="2" id="KW-1185">Reference proteome</keyword>
<organism evidence="1 2">
    <name type="scientific">Wolfiporia cocos (strain MD-104)</name>
    <name type="common">Brown rot fungus</name>
    <dbReference type="NCBI Taxonomy" id="742152"/>
    <lineage>
        <taxon>Eukaryota</taxon>
        <taxon>Fungi</taxon>
        <taxon>Dikarya</taxon>
        <taxon>Basidiomycota</taxon>
        <taxon>Agaricomycotina</taxon>
        <taxon>Agaricomycetes</taxon>
        <taxon>Polyporales</taxon>
        <taxon>Phaeolaceae</taxon>
        <taxon>Wolfiporia</taxon>
    </lineage>
</organism>
<protein>
    <submittedName>
        <fullName evidence="1">Uncharacterized protein</fullName>
    </submittedName>
</protein>
<evidence type="ECO:0000313" key="2">
    <source>
        <dbReference type="Proteomes" id="UP000218811"/>
    </source>
</evidence>
<dbReference type="EMBL" id="KB468113">
    <property type="protein sequence ID" value="PCH41561.1"/>
    <property type="molecule type" value="Genomic_DNA"/>
</dbReference>